<name>A0A844DFH4_9BURK</name>
<evidence type="ECO:0008006" key="6">
    <source>
        <dbReference type="Google" id="ProtNLM"/>
    </source>
</evidence>
<evidence type="ECO:0000256" key="1">
    <source>
        <dbReference type="SAM" id="MobiDB-lite"/>
    </source>
</evidence>
<proteinExistence type="predicted"/>
<organism evidence="4 5">
    <name type="scientific">Duganella aquatilis</name>
    <dbReference type="NCBI Taxonomy" id="2666082"/>
    <lineage>
        <taxon>Bacteria</taxon>
        <taxon>Pseudomonadati</taxon>
        <taxon>Pseudomonadota</taxon>
        <taxon>Betaproteobacteria</taxon>
        <taxon>Burkholderiales</taxon>
        <taxon>Oxalobacteraceae</taxon>
        <taxon>Telluria group</taxon>
        <taxon>Duganella</taxon>
    </lineage>
</organism>
<dbReference type="Pfam" id="PF19263">
    <property type="entry name" value="DUF5906"/>
    <property type="match status" value="1"/>
</dbReference>
<keyword evidence="5" id="KW-1185">Reference proteome</keyword>
<accession>A0A844DFH4</accession>
<evidence type="ECO:0000259" key="3">
    <source>
        <dbReference type="Pfam" id="PF19263"/>
    </source>
</evidence>
<feature type="domain" description="Primase C-terminal 2" evidence="2">
    <location>
        <begin position="219"/>
        <end position="289"/>
    </location>
</feature>
<feature type="region of interest" description="Disordered" evidence="1">
    <location>
        <begin position="400"/>
        <end position="427"/>
    </location>
</feature>
<feature type="compositionally biased region" description="Basic and acidic residues" evidence="1">
    <location>
        <begin position="418"/>
        <end position="427"/>
    </location>
</feature>
<evidence type="ECO:0000313" key="4">
    <source>
        <dbReference type="EMBL" id="MRW86794.1"/>
    </source>
</evidence>
<gene>
    <name evidence="4" type="ORF">GJ698_22240</name>
</gene>
<protein>
    <recommendedName>
        <fullName evidence="6">DNA primase</fullName>
    </recommendedName>
</protein>
<evidence type="ECO:0000313" key="5">
    <source>
        <dbReference type="Proteomes" id="UP000439986"/>
    </source>
</evidence>
<dbReference type="Pfam" id="PF08707">
    <property type="entry name" value="PriCT_2"/>
    <property type="match status" value="1"/>
</dbReference>
<dbReference type="InterPro" id="IPR014819">
    <property type="entry name" value="PriCT_2"/>
</dbReference>
<evidence type="ECO:0000259" key="2">
    <source>
        <dbReference type="Pfam" id="PF08707"/>
    </source>
</evidence>
<comment type="caution">
    <text evidence="4">The sequence shown here is derived from an EMBL/GenBank/DDBJ whole genome shotgun (WGS) entry which is preliminary data.</text>
</comment>
<feature type="compositionally biased region" description="Low complexity" evidence="1">
    <location>
        <begin position="308"/>
        <end position="326"/>
    </location>
</feature>
<dbReference type="Gene3D" id="3.40.50.300">
    <property type="entry name" value="P-loop containing nucleotide triphosphate hydrolases"/>
    <property type="match status" value="1"/>
</dbReference>
<dbReference type="AlphaFoldDB" id="A0A844DFH4"/>
<feature type="domain" description="NrS-1 polymerase-like helicase" evidence="3">
    <location>
        <begin position="571"/>
        <end position="680"/>
    </location>
</feature>
<dbReference type="InterPro" id="IPR045455">
    <property type="entry name" value="NrS-1_pol-like_helicase"/>
</dbReference>
<reference evidence="4 5" key="1">
    <citation type="submission" date="2019-11" db="EMBL/GenBank/DDBJ databases">
        <title>Novel species isolated from a subtropical stream in China.</title>
        <authorList>
            <person name="Lu H."/>
        </authorList>
    </citation>
    <scope>NUCLEOTIDE SEQUENCE [LARGE SCALE GENOMIC DNA]</scope>
    <source>
        <strain evidence="4 5">FT26W</strain>
    </source>
</reference>
<dbReference type="Proteomes" id="UP000439986">
    <property type="component" value="Unassembled WGS sequence"/>
</dbReference>
<dbReference type="InterPro" id="IPR027417">
    <property type="entry name" value="P-loop_NTPase"/>
</dbReference>
<sequence>MSQFEAIPQELRQRPQWLVWRFEPNPNPAKQKPLKVPYWVNGKRRRGVQGDQADRSGLVTLDVALAKLAASNGHFTGIGFAFLPGDGLIGVDIDKCIDPETGEVSDLAMQTIAGCDSYTEYSPSGTGVHIIVAGATTTFKSNDIGLEVFCSSQFFTFTGRQFAGSPDTINAVSEAELDRLRVLVRGARPAATPVRANKTAVPLPPGASDSRDLRARLDAALAHISPEGYHTWIRVGMALYSALGEDGFRVWDYWSSRAENYDGPEALKKRWASFGGRGVVITEATIFKMGIDSGWKPPRSVLPSPIKPGSLSPRPPSGSEAVGSSDAPPPPAGSDGGLISAGPAPRGEELIQAGAKAPENDDQVVEAAAGDAADSFAVAVDSTVVPDGYPLAAADDDQPAGLDDIPFGESAPLFAGGEGERPRKEKPKKVYDDAHWRAVDDVLENFVLIYGEDLVWDRRQRMLMKLSAMRTIVQNSDVMKFWSGPARNWVLKKNIVFDPTETPSPEPSGPTATLNLFSGWKMTPKQGNCLKIQTLLMHLVDGNDDMYEWIARWLAYPLRNPGAKMETSIIMHGDEGSGKNFFFEKVVKAIYGEYGYVIGNAQLEANFNDWASMKLFMVADEVVTRAELKQMKGKLKYLISGDSIIINPKGLPEHSERNQMNFVFLSNELVPLALDKTDRRYLVIWTPPALAREFYVEVAQEIAAGGIEAFYYYLMHELDMGDFNEHTKPIYNDAKDRLIEKSLNPAERFYREWAAGLLPLPFHTVSVQQLYDAFQTWCSRSGESKYTTMTTFSPQVERYAGQALRKHAVKYEYGHVVKQRTVFLVGDQPEGKATIRDWAEDACASFEQAFQKYRRRDYVADVES</sequence>
<dbReference type="GO" id="GO:0016817">
    <property type="term" value="F:hydrolase activity, acting on acid anhydrides"/>
    <property type="evidence" value="ECO:0007669"/>
    <property type="project" value="InterPro"/>
</dbReference>
<dbReference type="EMBL" id="WKJL01000019">
    <property type="protein sequence ID" value="MRW86794.1"/>
    <property type="molecule type" value="Genomic_DNA"/>
</dbReference>
<feature type="region of interest" description="Disordered" evidence="1">
    <location>
        <begin position="298"/>
        <end position="345"/>
    </location>
</feature>
<dbReference type="RefSeq" id="WP_154360049.1">
    <property type="nucleotide sequence ID" value="NZ_WKJL01000019.1"/>
</dbReference>